<comment type="function">
    <text evidence="9">This protein is one of the two subunits of integration host factor, a specific DNA-binding protein that functions in genetic recombination as well as in transcriptional and translational control.</text>
</comment>
<dbReference type="PRINTS" id="PR01727">
    <property type="entry name" value="DNABINDINGHU"/>
</dbReference>
<evidence type="ECO:0000256" key="6">
    <source>
        <dbReference type="ARBA" id="ARBA00023163"/>
    </source>
</evidence>
<dbReference type="SMART" id="SM00411">
    <property type="entry name" value="BHL"/>
    <property type="match status" value="1"/>
</dbReference>
<name>A0A080M5Y4_9PROT</name>
<evidence type="ECO:0000256" key="2">
    <source>
        <dbReference type="ARBA" id="ARBA00018700"/>
    </source>
</evidence>
<evidence type="ECO:0000313" key="11">
    <source>
        <dbReference type="EMBL" id="KFB72469.1"/>
    </source>
</evidence>
<dbReference type="Proteomes" id="UP000020077">
    <property type="component" value="Unassembled WGS sequence"/>
</dbReference>
<dbReference type="PANTHER" id="PTHR33175">
    <property type="entry name" value="DNA-BINDING PROTEIN HU"/>
    <property type="match status" value="1"/>
</dbReference>
<evidence type="ECO:0000256" key="4">
    <source>
        <dbReference type="ARBA" id="ARBA00023015"/>
    </source>
</evidence>
<keyword evidence="4 9" id="KW-0805">Transcription regulation</keyword>
<proteinExistence type="inferred from homology"/>
<evidence type="ECO:0000256" key="9">
    <source>
        <dbReference type="RuleBase" id="RU003941"/>
    </source>
</evidence>
<protein>
    <recommendedName>
        <fullName evidence="2 9">Integration host factor subunit beta</fullName>
    </recommendedName>
</protein>
<gene>
    <name evidence="11" type="primary">ihfB_1</name>
    <name evidence="11" type="ORF">AW09_002350</name>
</gene>
<evidence type="ECO:0000256" key="7">
    <source>
        <dbReference type="ARBA" id="ARBA00023172"/>
    </source>
</evidence>
<keyword evidence="6 9" id="KW-0804">Transcription</keyword>
<dbReference type="GO" id="GO:0006310">
    <property type="term" value="P:DNA recombination"/>
    <property type="evidence" value="ECO:0007669"/>
    <property type="project" value="UniProtKB-KW"/>
</dbReference>
<evidence type="ECO:0000256" key="5">
    <source>
        <dbReference type="ARBA" id="ARBA00023125"/>
    </source>
</evidence>
<dbReference type="GO" id="GO:0003677">
    <property type="term" value="F:DNA binding"/>
    <property type="evidence" value="ECO:0007669"/>
    <property type="project" value="UniProtKB-KW"/>
</dbReference>
<dbReference type="InterPro" id="IPR000119">
    <property type="entry name" value="Hist_DNA-bd"/>
</dbReference>
<evidence type="ECO:0000256" key="8">
    <source>
        <dbReference type="RuleBase" id="RU003939"/>
    </source>
</evidence>
<dbReference type="NCBIfam" id="NF001222">
    <property type="entry name" value="PRK00199.1"/>
    <property type="match status" value="1"/>
</dbReference>
<evidence type="ECO:0000313" key="12">
    <source>
        <dbReference type="Proteomes" id="UP000020077"/>
    </source>
</evidence>
<sequence>MTRSDLIATIASRFPNLMAKDAEIAVREILDAIGHVLSQGDRVEIRGFGSFSLNYRPARTGRNPKTGDAVPVSEKPVPHFTVGKDLRERIQASAQRTPRRQDTSDVAEQ</sequence>
<dbReference type="GO" id="GO:0006355">
    <property type="term" value="P:regulation of DNA-templated transcription"/>
    <property type="evidence" value="ECO:0007669"/>
    <property type="project" value="InterPro"/>
</dbReference>
<comment type="subunit">
    <text evidence="9">Heterodimer of an alpha and a beta chain.</text>
</comment>
<dbReference type="PANTHER" id="PTHR33175:SF5">
    <property type="entry name" value="INTEGRATION HOST FACTOR SUBUNIT BETA"/>
    <property type="match status" value="1"/>
</dbReference>
<dbReference type="SUPFAM" id="SSF47729">
    <property type="entry name" value="IHF-like DNA-binding proteins"/>
    <property type="match status" value="1"/>
</dbReference>
<dbReference type="AlphaFoldDB" id="A0A080M5Y4"/>
<dbReference type="NCBIfam" id="TIGR00988">
    <property type="entry name" value="hip"/>
    <property type="match status" value="1"/>
</dbReference>
<keyword evidence="3 9" id="KW-0810">Translation regulation</keyword>
<dbReference type="Gene3D" id="4.10.520.10">
    <property type="entry name" value="IHF-like DNA-binding proteins"/>
    <property type="match status" value="1"/>
</dbReference>
<feature type="region of interest" description="Disordered" evidence="10">
    <location>
        <begin position="83"/>
        <end position="109"/>
    </location>
</feature>
<dbReference type="GO" id="GO:0030527">
    <property type="term" value="F:structural constituent of chromatin"/>
    <property type="evidence" value="ECO:0007669"/>
    <property type="project" value="InterPro"/>
</dbReference>
<comment type="similarity">
    <text evidence="1 8">Belongs to the bacterial histone-like protein family.</text>
</comment>
<dbReference type="GO" id="GO:0005829">
    <property type="term" value="C:cytosol"/>
    <property type="evidence" value="ECO:0007669"/>
    <property type="project" value="TreeGrafter"/>
</dbReference>
<dbReference type="PROSITE" id="PS00045">
    <property type="entry name" value="HISTONE_LIKE"/>
    <property type="match status" value="1"/>
</dbReference>
<comment type="caution">
    <text evidence="11">The sequence shown here is derived from an EMBL/GenBank/DDBJ whole genome shotgun (WGS) entry which is preliminary data.</text>
</comment>
<accession>A0A080M5Y4</accession>
<dbReference type="InterPro" id="IPR010992">
    <property type="entry name" value="IHF-like_DNA-bd_dom_sf"/>
</dbReference>
<dbReference type="Pfam" id="PF00216">
    <property type="entry name" value="Bac_DNA_binding"/>
    <property type="match status" value="1"/>
</dbReference>
<dbReference type="GO" id="GO:0006417">
    <property type="term" value="P:regulation of translation"/>
    <property type="evidence" value="ECO:0007669"/>
    <property type="project" value="UniProtKB-KW"/>
</dbReference>
<dbReference type="InterPro" id="IPR005685">
    <property type="entry name" value="IHF_beta"/>
</dbReference>
<dbReference type="EMBL" id="JDVG02000386">
    <property type="protein sequence ID" value="KFB72469.1"/>
    <property type="molecule type" value="Genomic_DNA"/>
</dbReference>
<organism evidence="11 12">
    <name type="scientific">Candidatus Accumulibacter phosphatis</name>
    <dbReference type="NCBI Taxonomy" id="327160"/>
    <lineage>
        <taxon>Bacteria</taxon>
        <taxon>Pseudomonadati</taxon>
        <taxon>Pseudomonadota</taxon>
        <taxon>Betaproteobacteria</taxon>
        <taxon>Candidatus Accumulibacter</taxon>
    </lineage>
</organism>
<feature type="region of interest" description="Disordered" evidence="10">
    <location>
        <begin position="59"/>
        <end position="78"/>
    </location>
</feature>
<dbReference type="InterPro" id="IPR020816">
    <property type="entry name" value="Histone-like_DNA-bd_CS"/>
</dbReference>
<reference evidence="11 12" key="1">
    <citation type="submission" date="2014-02" db="EMBL/GenBank/DDBJ databases">
        <title>Expanding our view of genomic diversity in Candidatus Accumulibacter clades.</title>
        <authorList>
            <person name="Skennerton C.T."/>
            <person name="Barr J.J."/>
            <person name="Slater F.R."/>
            <person name="Bond P.L."/>
            <person name="Tyson G.W."/>
        </authorList>
    </citation>
    <scope>NUCLEOTIDE SEQUENCE [LARGE SCALE GENOMIC DNA]</scope>
    <source>
        <strain evidence="12">BA-91</strain>
    </source>
</reference>
<evidence type="ECO:0000256" key="3">
    <source>
        <dbReference type="ARBA" id="ARBA00022845"/>
    </source>
</evidence>
<evidence type="ECO:0000256" key="10">
    <source>
        <dbReference type="SAM" id="MobiDB-lite"/>
    </source>
</evidence>
<dbReference type="CDD" id="cd13836">
    <property type="entry name" value="IHF_B"/>
    <property type="match status" value="1"/>
</dbReference>
<evidence type="ECO:0000256" key="1">
    <source>
        <dbReference type="ARBA" id="ARBA00010529"/>
    </source>
</evidence>
<keyword evidence="5 9" id="KW-0238">DNA-binding</keyword>
<dbReference type="GO" id="GO:0005694">
    <property type="term" value="C:chromosome"/>
    <property type="evidence" value="ECO:0007669"/>
    <property type="project" value="InterPro"/>
</dbReference>
<keyword evidence="7 9" id="KW-0233">DNA recombination</keyword>